<evidence type="ECO:0000256" key="3">
    <source>
        <dbReference type="ARBA" id="ARBA00022989"/>
    </source>
</evidence>
<keyword evidence="4 6" id="KW-0472">Membrane</keyword>
<dbReference type="STRING" id="1157962.A0A250WV62"/>
<proteinExistence type="predicted"/>
<dbReference type="PANTHER" id="PTHR14154">
    <property type="entry name" value="UPF0041 BRAIN PROTEIN 44-RELATED"/>
    <property type="match status" value="1"/>
</dbReference>
<organism evidence="7 8">
    <name type="scientific">Chlamydomonas eustigma</name>
    <dbReference type="NCBI Taxonomy" id="1157962"/>
    <lineage>
        <taxon>Eukaryota</taxon>
        <taxon>Viridiplantae</taxon>
        <taxon>Chlorophyta</taxon>
        <taxon>core chlorophytes</taxon>
        <taxon>Chlorophyceae</taxon>
        <taxon>CS clade</taxon>
        <taxon>Chlamydomonadales</taxon>
        <taxon>Chlamydomonadaceae</taxon>
        <taxon>Chlamydomonas</taxon>
    </lineage>
</organism>
<dbReference type="GO" id="GO:0016020">
    <property type="term" value="C:membrane"/>
    <property type="evidence" value="ECO:0007669"/>
    <property type="project" value="UniProtKB-SubCell"/>
</dbReference>
<feature type="compositionally biased region" description="Low complexity" evidence="5">
    <location>
        <begin position="40"/>
        <end position="49"/>
    </location>
</feature>
<gene>
    <name evidence="7" type="ORF">CEUSTIGMA_g2166.t1</name>
</gene>
<keyword evidence="2 6" id="KW-0812">Transmembrane</keyword>
<keyword evidence="8" id="KW-1185">Reference proteome</keyword>
<sequence length="173" mass="17479">MAVMTRRSNTVSTKTTCVAGRRMLTVRATGNDMNSEPKPEATTTGAAPSAPAPPPPAPKPVTPPSLQSAMAFSGPAPETINGRLAMLGFIAAVGAELSSGSPLLSQLDSSVGPVLLTLGVFSVASLVPILNGANLKEAFGPFKPEAELLNGRLAMLGLVALVATEGVKGSALF</sequence>
<feature type="compositionally biased region" description="Pro residues" evidence="5">
    <location>
        <begin position="50"/>
        <end position="63"/>
    </location>
</feature>
<dbReference type="Proteomes" id="UP000232323">
    <property type="component" value="Unassembled WGS sequence"/>
</dbReference>
<comment type="caution">
    <text evidence="7">The sequence shown here is derived from an EMBL/GenBank/DDBJ whole genome shotgun (WGS) entry which is preliminary data.</text>
</comment>
<feature type="transmembrane region" description="Helical" evidence="6">
    <location>
        <begin position="110"/>
        <end position="130"/>
    </location>
</feature>
<feature type="region of interest" description="Disordered" evidence="5">
    <location>
        <begin position="26"/>
        <end position="69"/>
    </location>
</feature>
<comment type="subcellular location">
    <subcellularLocation>
        <location evidence="1">Membrane</location>
        <topology evidence="1">Multi-pass membrane protein</topology>
    </subcellularLocation>
</comment>
<feature type="transmembrane region" description="Helical" evidence="6">
    <location>
        <begin position="84"/>
        <end position="104"/>
    </location>
</feature>
<protein>
    <submittedName>
        <fullName evidence="7">Uncharacterized protein</fullName>
    </submittedName>
</protein>
<accession>A0A250WV62</accession>
<dbReference type="OrthoDB" id="513190at2759"/>
<dbReference type="SUPFAM" id="SSF103511">
    <property type="entry name" value="Chlorophyll a-b binding protein"/>
    <property type="match status" value="1"/>
</dbReference>
<name>A0A250WV62_9CHLO</name>
<dbReference type="EMBL" id="BEGY01000009">
    <property type="protein sequence ID" value="GAX74718.1"/>
    <property type="molecule type" value="Genomic_DNA"/>
</dbReference>
<evidence type="ECO:0000313" key="8">
    <source>
        <dbReference type="Proteomes" id="UP000232323"/>
    </source>
</evidence>
<evidence type="ECO:0000256" key="1">
    <source>
        <dbReference type="ARBA" id="ARBA00004141"/>
    </source>
</evidence>
<reference evidence="7 8" key="1">
    <citation type="submission" date="2017-08" db="EMBL/GenBank/DDBJ databases">
        <title>Acidophilic green algal genome provides insights into adaptation to an acidic environment.</title>
        <authorList>
            <person name="Hirooka S."/>
            <person name="Hirose Y."/>
            <person name="Kanesaki Y."/>
            <person name="Higuchi S."/>
            <person name="Fujiwara T."/>
            <person name="Onuma R."/>
            <person name="Era A."/>
            <person name="Ohbayashi R."/>
            <person name="Uzuka A."/>
            <person name="Nozaki H."/>
            <person name="Yoshikawa H."/>
            <person name="Miyagishima S.Y."/>
        </authorList>
    </citation>
    <scope>NUCLEOTIDE SEQUENCE [LARGE SCALE GENOMIC DNA]</scope>
    <source>
        <strain evidence="7 8">NIES-2499</strain>
    </source>
</reference>
<keyword evidence="3 6" id="KW-1133">Transmembrane helix</keyword>
<dbReference type="AlphaFoldDB" id="A0A250WV62"/>
<evidence type="ECO:0000256" key="5">
    <source>
        <dbReference type="SAM" id="MobiDB-lite"/>
    </source>
</evidence>
<evidence type="ECO:0000313" key="7">
    <source>
        <dbReference type="EMBL" id="GAX74718.1"/>
    </source>
</evidence>
<evidence type="ECO:0000256" key="6">
    <source>
        <dbReference type="SAM" id="Phobius"/>
    </source>
</evidence>
<evidence type="ECO:0000256" key="2">
    <source>
        <dbReference type="ARBA" id="ARBA00022692"/>
    </source>
</evidence>
<evidence type="ECO:0000256" key="4">
    <source>
        <dbReference type="ARBA" id="ARBA00023136"/>
    </source>
</evidence>